<keyword evidence="1 5" id="KW-0732">Signal</keyword>
<feature type="region of interest" description="Disordered" evidence="4">
    <location>
        <begin position="34"/>
        <end position="62"/>
    </location>
</feature>
<evidence type="ECO:0000256" key="2">
    <source>
        <dbReference type="ARBA" id="ARBA00022737"/>
    </source>
</evidence>
<reference evidence="7 8" key="1">
    <citation type="submission" date="2024-08" db="EMBL/GenBank/DDBJ databases">
        <authorList>
            <person name="Cucini C."/>
            <person name="Frati F."/>
        </authorList>
    </citation>
    <scope>NUCLEOTIDE SEQUENCE [LARGE SCALE GENOMIC DNA]</scope>
</reference>
<sequence>MSPITITHILVILVASAVKAQEERVAPGVPPVKYEQEQTTEKLPTIPQDDHDHHHEHRSDMFDSSNIDKERDHIQRHMSVPIDTSKMSENELQFHYFKMYDTDNNDKLDGCELMKSVLHWHDDQLKNATGDETKKIPKTFSDETLAGLVDPLIIRGDNNKDGFIDYAEYQLAQMKKR</sequence>
<name>A0ABP1Q9S0_9HEXA</name>
<dbReference type="InterPro" id="IPR057020">
    <property type="entry name" value="EF-hand_FSTL1"/>
</dbReference>
<protein>
    <recommendedName>
        <fullName evidence="6">Follistatin-related protein 1 EF-hand domain-containing protein</fullName>
    </recommendedName>
</protein>
<dbReference type="InterPro" id="IPR011992">
    <property type="entry name" value="EF-hand-dom_pair"/>
</dbReference>
<dbReference type="InterPro" id="IPR052110">
    <property type="entry name" value="MCFD2-like"/>
</dbReference>
<comment type="caution">
    <text evidence="7">The sequence shown here is derived from an EMBL/GenBank/DDBJ whole genome shotgun (WGS) entry which is preliminary data.</text>
</comment>
<dbReference type="Gene3D" id="1.10.238.10">
    <property type="entry name" value="EF-hand"/>
    <property type="match status" value="1"/>
</dbReference>
<dbReference type="PANTHER" id="PTHR23104">
    <property type="entry name" value="MULTIPLE COAGULATION FACTOR DEFICIENCY PROTEIN 2 NEURAL STEM CELL DERIVED NEURONAL SURVIVAL PROTEIN"/>
    <property type="match status" value="1"/>
</dbReference>
<keyword evidence="2" id="KW-0677">Repeat</keyword>
<dbReference type="Pfam" id="PF23564">
    <property type="entry name" value="EF-hand_FSTL1"/>
    <property type="match status" value="1"/>
</dbReference>
<evidence type="ECO:0000256" key="3">
    <source>
        <dbReference type="ARBA" id="ARBA00022837"/>
    </source>
</evidence>
<evidence type="ECO:0000313" key="7">
    <source>
        <dbReference type="EMBL" id="CAL8091057.1"/>
    </source>
</evidence>
<feature type="signal peptide" evidence="5">
    <location>
        <begin position="1"/>
        <end position="20"/>
    </location>
</feature>
<keyword evidence="3" id="KW-0106">Calcium</keyword>
<gene>
    <name evidence="7" type="ORF">ODALV1_LOCUS7814</name>
</gene>
<evidence type="ECO:0000259" key="6">
    <source>
        <dbReference type="Pfam" id="PF23564"/>
    </source>
</evidence>
<evidence type="ECO:0000256" key="1">
    <source>
        <dbReference type="ARBA" id="ARBA00022729"/>
    </source>
</evidence>
<dbReference type="InterPro" id="IPR018247">
    <property type="entry name" value="EF_Hand_1_Ca_BS"/>
</dbReference>
<dbReference type="PANTHER" id="PTHR23104:SF17">
    <property type="entry name" value="EF-HAND DOMAIN-CONTAINING PROTEIN"/>
    <property type="match status" value="1"/>
</dbReference>
<feature type="chain" id="PRO_5047480703" description="Follistatin-related protein 1 EF-hand domain-containing protein" evidence="5">
    <location>
        <begin position="21"/>
        <end position="177"/>
    </location>
</feature>
<accession>A0ABP1Q9S0</accession>
<dbReference type="Proteomes" id="UP001642540">
    <property type="component" value="Unassembled WGS sequence"/>
</dbReference>
<dbReference type="SUPFAM" id="SSF47473">
    <property type="entry name" value="EF-hand"/>
    <property type="match status" value="1"/>
</dbReference>
<keyword evidence="8" id="KW-1185">Reference proteome</keyword>
<dbReference type="PROSITE" id="PS00018">
    <property type="entry name" value="EF_HAND_1"/>
    <property type="match status" value="2"/>
</dbReference>
<feature type="compositionally biased region" description="Basic and acidic residues" evidence="4">
    <location>
        <begin position="48"/>
        <end position="62"/>
    </location>
</feature>
<organism evidence="7 8">
    <name type="scientific">Orchesella dallaii</name>
    <dbReference type="NCBI Taxonomy" id="48710"/>
    <lineage>
        <taxon>Eukaryota</taxon>
        <taxon>Metazoa</taxon>
        <taxon>Ecdysozoa</taxon>
        <taxon>Arthropoda</taxon>
        <taxon>Hexapoda</taxon>
        <taxon>Collembola</taxon>
        <taxon>Entomobryomorpha</taxon>
        <taxon>Entomobryoidea</taxon>
        <taxon>Orchesellidae</taxon>
        <taxon>Orchesellinae</taxon>
        <taxon>Orchesella</taxon>
    </lineage>
</organism>
<feature type="domain" description="Follistatin-related protein 1 EF-hand" evidence="6">
    <location>
        <begin position="73"/>
        <end position="170"/>
    </location>
</feature>
<proteinExistence type="predicted"/>
<dbReference type="EMBL" id="CAXLJM020000024">
    <property type="protein sequence ID" value="CAL8091057.1"/>
    <property type="molecule type" value="Genomic_DNA"/>
</dbReference>
<evidence type="ECO:0000256" key="5">
    <source>
        <dbReference type="SAM" id="SignalP"/>
    </source>
</evidence>
<evidence type="ECO:0000256" key="4">
    <source>
        <dbReference type="SAM" id="MobiDB-lite"/>
    </source>
</evidence>
<evidence type="ECO:0000313" key="8">
    <source>
        <dbReference type="Proteomes" id="UP001642540"/>
    </source>
</evidence>